<dbReference type="OrthoDB" id="9849940at2"/>
<organism evidence="2 3">
    <name type="scientific">Bremerella volcania</name>
    <dbReference type="NCBI Taxonomy" id="2527984"/>
    <lineage>
        <taxon>Bacteria</taxon>
        <taxon>Pseudomonadati</taxon>
        <taxon>Planctomycetota</taxon>
        <taxon>Planctomycetia</taxon>
        <taxon>Pirellulales</taxon>
        <taxon>Pirellulaceae</taxon>
        <taxon>Bremerella</taxon>
    </lineage>
</organism>
<proteinExistence type="predicted"/>
<dbReference type="Proteomes" id="UP000318626">
    <property type="component" value="Chromosome"/>
</dbReference>
<feature type="signal peptide" evidence="1">
    <location>
        <begin position="1"/>
        <end position="22"/>
    </location>
</feature>
<dbReference type="RefSeq" id="WP_144970221.1">
    <property type="nucleotide sequence ID" value="NZ_CP036289.1"/>
</dbReference>
<name>A0A518C2H3_9BACT</name>
<reference evidence="3" key="1">
    <citation type="submission" date="2019-02" db="EMBL/GenBank/DDBJ databases">
        <title>Deep-cultivation of Planctomycetes and their phenomic and genomic characterization uncovers novel biology.</title>
        <authorList>
            <person name="Wiegand S."/>
            <person name="Jogler M."/>
            <person name="Boedeker C."/>
            <person name="Pinto D."/>
            <person name="Vollmers J."/>
            <person name="Rivas-Marin E."/>
            <person name="Kohn T."/>
            <person name="Peeters S.H."/>
            <person name="Heuer A."/>
            <person name="Rast P."/>
            <person name="Oberbeckmann S."/>
            <person name="Bunk B."/>
            <person name="Jeske O."/>
            <person name="Meyerdierks A."/>
            <person name="Storesund J.E."/>
            <person name="Kallscheuer N."/>
            <person name="Luecker S."/>
            <person name="Lage O.M."/>
            <person name="Pohl T."/>
            <person name="Merkel B.J."/>
            <person name="Hornburger P."/>
            <person name="Mueller R.-W."/>
            <person name="Bruemmer F."/>
            <person name="Labrenz M."/>
            <person name="Spormann A.M."/>
            <person name="Op den Camp H."/>
            <person name="Overmann J."/>
            <person name="Amann R."/>
            <person name="Jetten M.S.M."/>
            <person name="Mascher T."/>
            <person name="Medema M.H."/>
            <person name="Devos D.P."/>
            <person name="Kaster A.-K."/>
            <person name="Ovreas L."/>
            <person name="Rohde M."/>
            <person name="Galperin M.Y."/>
            <person name="Jogler C."/>
        </authorList>
    </citation>
    <scope>NUCLEOTIDE SEQUENCE [LARGE SCALE GENOMIC DNA]</scope>
    <source>
        <strain evidence="3">Pan97</strain>
    </source>
</reference>
<evidence type="ECO:0000256" key="1">
    <source>
        <dbReference type="SAM" id="SignalP"/>
    </source>
</evidence>
<evidence type="ECO:0000313" key="2">
    <source>
        <dbReference type="EMBL" id="QDU73412.1"/>
    </source>
</evidence>
<keyword evidence="1" id="KW-0732">Signal</keyword>
<keyword evidence="3" id="KW-1185">Reference proteome</keyword>
<accession>A0A518C2H3</accession>
<dbReference type="KEGG" id="bvo:Pan97_03830"/>
<dbReference type="AlphaFoldDB" id="A0A518C2H3"/>
<feature type="chain" id="PRO_5022144999" evidence="1">
    <location>
        <begin position="23"/>
        <end position="198"/>
    </location>
</feature>
<sequence length="198" mass="22409" precursor="true">MKLPARFVSFIFGCLLFTPVQASFPIPLPFDRLVDESTTIVKCEVIRMMPLLAEDDEQVSDQSLGQYLGPKCFSLTKVREVWKKHAFDDQDEAADEYDQQDLLTIAHGDGSRGIRGLSHDLTEGRTYILCLKLIQPGLYQLTDGNSVYPVFEGKVPQMGINMRDEDIAKSKPVTVKQFKERILNEIEKGRAVQGRVKE</sequence>
<protein>
    <submittedName>
        <fullName evidence="2">Uncharacterized protein</fullName>
    </submittedName>
</protein>
<evidence type="ECO:0000313" key="3">
    <source>
        <dbReference type="Proteomes" id="UP000318626"/>
    </source>
</evidence>
<gene>
    <name evidence="2" type="ORF">Pan97_03830</name>
</gene>
<dbReference type="EMBL" id="CP036289">
    <property type="protein sequence ID" value="QDU73412.1"/>
    <property type="molecule type" value="Genomic_DNA"/>
</dbReference>